<dbReference type="Proteomes" id="UP001319921">
    <property type="component" value="Chromosome"/>
</dbReference>
<dbReference type="EMBL" id="AP025226">
    <property type="protein sequence ID" value="BDC00208.1"/>
    <property type="molecule type" value="Genomic_DNA"/>
</dbReference>
<evidence type="ECO:0000313" key="2">
    <source>
        <dbReference type="EMBL" id="BDC00208.1"/>
    </source>
</evidence>
<organism evidence="2 3">
    <name type="scientific">Saccharolobus caldissimus</name>
    <dbReference type="NCBI Taxonomy" id="1702097"/>
    <lineage>
        <taxon>Archaea</taxon>
        <taxon>Thermoproteota</taxon>
        <taxon>Thermoprotei</taxon>
        <taxon>Sulfolobales</taxon>
        <taxon>Sulfolobaceae</taxon>
        <taxon>Saccharolobus</taxon>
    </lineage>
</organism>
<keyword evidence="1" id="KW-1133">Transmembrane helix</keyword>
<protein>
    <submittedName>
        <fullName evidence="2">Uncharacterized protein</fullName>
    </submittedName>
</protein>
<reference evidence="2 3" key="1">
    <citation type="journal article" date="2022" name="Microbiol. Resour. Announc.">
        <title>Complete Genome Sequence of the Hyperthermophilic and Acidophilic Archaeon Saccharolobus caldissimus Strain HS-3T.</title>
        <authorList>
            <person name="Sakai H.D."/>
            <person name="Kurosawa N."/>
        </authorList>
    </citation>
    <scope>NUCLEOTIDE SEQUENCE [LARGE SCALE GENOMIC DNA]</scope>
    <source>
        <strain evidence="2 3">JCM32116</strain>
    </source>
</reference>
<dbReference type="KEGG" id="scas:SACC_32240"/>
<feature type="transmembrane region" description="Helical" evidence="1">
    <location>
        <begin position="12"/>
        <end position="31"/>
    </location>
</feature>
<proteinExistence type="predicted"/>
<evidence type="ECO:0000313" key="3">
    <source>
        <dbReference type="Proteomes" id="UP001319921"/>
    </source>
</evidence>
<evidence type="ECO:0000256" key="1">
    <source>
        <dbReference type="SAM" id="Phobius"/>
    </source>
</evidence>
<sequence length="588" mass="67281">MPKRKKGISSILGAIILIQIMIISIGLILYINSLITKIYNTEYVELMNNLRDSPISVIPTTLGPKIVSSSGSSLVIKYIIYPDGEVLSTNIPLTPSGIYINFNGFPWAIIVLNDGVWYNISYYDRIYVPNDNLNGLTGIKVYSPYSYSIYSNPPWSKQRYSYVETYYVITPPEFGNNMDPSSWNLMSYNPSSFTEYGITNAVILVSEKNNNIVNIPINANYTYYTILSSIFPNSYPYFDIIIPYNGSVLVTQHIYSNYLPLEFNIVEKNFTVIPLYNATFKIGVWNAGYQQYLIYYVTLSYVTYNMIYFMQRHNNEITLYKNDTIQLVNYKFLGYTVISSISYGSVEMGMLVPGKVIIPVAIPGYNNYTTILGQIDAHYSIINITAIPNYFSLPYIISTQTNSTEYANVINASRHIFTSVNMMISGGNLDYNTSGSPISNILNYSYLWFFNTTTPQLLNIIISITSNSQISVFLKSQNGNIIYPAYAYIYYNLASYYHCYIVWPGGPSYTVVQSKYINGILINGTNLDYLPLLYPIVKVYYNYGPYSFTEYAWYEGYKTINIQINYEAPFMILVPNYVYYPYYSNISL</sequence>
<dbReference type="RefSeq" id="WP_229570937.1">
    <property type="nucleotide sequence ID" value="NZ_AP025226.1"/>
</dbReference>
<accession>A0AAQ4CWM6</accession>
<keyword evidence="1" id="KW-0472">Membrane</keyword>
<name>A0AAQ4CWM6_9CREN</name>
<dbReference type="GeneID" id="68867946"/>
<dbReference type="AlphaFoldDB" id="A0AAQ4CWM6"/>
<gene>
    <name evidence="2" type="ORF">SACC_32240</name>
</gene>
<keyword evidence="3" id="KW-1185">Reference proteome</keyword>
<keyword evidence="1" id="KW-0812">Transmembrane</keyword>